<dbReference type="GO" id="GO:0003676">
    <property type="term" value="F:nucleic acid binding"/>
    <property type="evidence" value="ECO:0007669"/>
    <property type="project" value="InterPro"/>
</dbReference>
<protein>
    <submittedName>
        <fullName evidence="7">16S rRNA (Guanine1207-N2)-methyltransferase</fullName>
    </submittedName>
</protein>
<dbReference type="InterPro" id="IPR029063">
    <property type="entry name" value="SAM-dependent_MTases_sf"/>
</dbReference>
<evidence type="ECO:0000259" key="5">
    <source>
        <dbReference type="Pfam" id="PF05175"/>
    </source>
</evidence>
<dbReference type="InterPro" id="IPR002052">
    <property type="entry name" value="DNA_methylase_N6_adenine_CS"/>
</dbReference>
<name>A0A1H7MQP4_9NOCA</name>
<dbReference type="GO" id="GO:0008757">
    <property type="term" value="F:S-adenosylmethionine-dependent methyltransferase activity"/>
    <property type="evidence" value="ECO:0007669"/>
    <property type="project" value="InterPro"/>
</dbReference>
<evidence type="ECO:0000313" key="8">
    <source>
        <dbReference type="Proteomes" id="UP000198677"/>
    </source>
</evidence>
<keyword evidence="1" id="KW-0963">Cytoplasm</keyword>
<keyword evidence="2" id="KW-0698">rRNA processing</keyword>
<dbReference type="InterPro" id="IPR007848">
    <property type="entry name" value="Small_mtfrase_dom"/>
</dbReference>
<dbReference type="GO" id="GO:0008170">
    <property type="term" value="F:N-methyltransferase activity"/>
    <property type="evidence" value="ECO:0007669"/>
    <property type="project" value="UniProtKB-ARBA"/>
</dbReference>
<keyword evidence="4 7" id="KW-0808">Transferase</keyword>
<dbReference type="AlphaFoldDB" id="A0A1H7MQP4"/>
<keyword evidence="3 7" id="KW-0489">Methyltransferase</keyword>
<evidence type="ECO:0000256" key="3">
    <source>
        <dbReference type="ARBA" id="ARBA00022603"/>
    </source>
</evidence>
<evidence type="ECO:0000256" key="4">
    <source>
        <dbReference type="ARBA" id="ARBA00022679"/>
    </source>
</evidence>
<dbReference type="CDD" id="cd02440">
    <property type="entry name" value="AdoMet_MTases"/>
    <property type="match status" value="1"/>
</dbReference>
<dbReference type="PANTHER" id="PTHR47816">
    <property type="entry name" value="RIBOSOMAL RNA SMALL SUBUNIT METHYLTRANSFERASE C"/>
    <property type="match status" value="1"/>
</dbReference>
<sequence length="378" mass="39632">MPVPEELLSRLRRFPDVEAPNLFAVDGADRLILDEAGAALLGAANATVAVIGDRYGALTLGAIAGFGATDVRVHQDPITGELALSHNAEREGLSVAYRSCGLDASLLSGARVVLVQLPRSLAALAEIAEAVARHAHPEVVIYAGGRDKHITPAMNEVLARSFGDVHATRGRQKSRVLVARGPLDPPAEPTYPLREHLAELDLEVVAHGAAFAGTKLDIGTRFLLDYLPRMNPDARSAVDLGCGTGILAVELARARADLRVIATDQSAAAVASTAATAHANGVGDRVTALRDDAMSTLGDGTADLIVCNPPFHVGAAVHTGAALSMFRAAGRVLREGGELWTVYNSHLGYRGALRKSVGPTELIGRNPKFTVTRSVKGL</sequence>
<feature type="domain" description="Methyltransferase small" evidence="5">
    <location>
        <begin position="202"/>
        <end position="372"/>
    </location>
</feature>
<organism evidence="7 8">
    <name type="scientific">Rhodococcus maanshanensis</name>
    <dbReference type="NCBI Taxonomy" id="183556"/>
    <lineage>
        <taxon>Bacteria</taxon>
        <taxon>Bacillati</taxon>
        <taxon>Actinomycetota</taxon>
        <taxon>Actinomycetes</taxon>
        <taxon>Mycobacteriales</taxon>
        <taxon>Nocardiaceae</taxon>
        <taxon>Rhodococcus</taxon>
    </lineage>
</organism>
<reference evidence="8" key="1">
    <citation type="submission" date="2016-10" db="EMBL/GenBank/DDBJ databases">
        <authorList>
            <person name="Varghese N."/>
            <person name="Submissions S."/>
        </authorList>
    </citation>
    <scope>NUCLEOTIDE SEQUENCE [LARGE SCALE GENOMIC DNA]</scope>
    <source>
        <strain evidence="8">DSM 44675</strain>
    </source>
</reference>
<dbReference type="Proteomes" id="UP000198677">
    <property type="component" value="Unassembled WGS sequence"/>
</dbReference>
<dbReference type="OrthoDB" id="29650at2"/>
<evidence type="ECO:0000256" key="1">
    <source>
        <dbReference type="ARBA" id="ARBA00022490"/>
    </source>
</evidence>
<dbReference type="PANTHER" id="PTHR47816:SF5">
    <property type="entry name" value="RIBOSOMAL RNA LARGE SUBUNIT METHYLTRANSFERASE G"/>
    <property type="match status" value="1"/>
</dbReference>
<dbReference type="GO" id="GO:0006364">
    <property type="term" value="P:rRNA processing"/>
    <property type="evidence" value="ECO:0007669"/>
    <property type="project" value="UniProtKB-KW"/>
</dbReference>
<keyword evidence="8" id="KW-1185">Reference proteome</keyword>
<dbReference type="EMBL" id="FOAW01000006">
    <property type="protein sequence ID" value="SEL13523.1"/>
    <property type="molecule type" value="Genomic_DNA"/>
</dbReference>
<evidence type="ECO:0000313" key="7">
    <source>
        <dbReference type="EMBL" id="SEL13523.1"/>
    </source>
</evidence>
<dbReference type="InterPro" id="IPR046977">
    <property type="entry name" value="RsmC/RlmG"/>
</dbReference>
<dbReference type="GO" id="GO:0032259">
    <property type="term" value="P:methylation"/>
    <property type="evidence" value="ECO:0007669"/>
    <property type="project" value="UniProtKB-KW"/>
</dbReference>
<proteinExistence type="predicted"/>
<feature type="domain" description="RlmG N-terminal" evidence="6">
    <location>
        <begin position="10"/>
        <end position="179"/>
    </location>
</feature>
<dbReference type="SUPFAM" id="SSF53335">
    <property type="entry name" value="S-adenosyl-L-methionine-dependent methyltransferases"/>
    <property type="match status" value="1"/>
</dbReference>
<dbReference type="RefSeq" id="WP_072749519.1">
    <property type="nucleotide sequence ID" value="NZ_FOAW01000006.1"/>
</dbReference>
<dbReference type="Gene3D" id="3.40.50.150">
    <property type="entry name" value="Vaccinia Virus protein VP39"/>
    <property type="match status" value="2"/>
</dbReference>
<dbReference type="Pfam" id="PF26049">
    <property type="entry name" value="RLMG_N"/>
    <property type="match status" value="1"/>
</dbReference>
<evidence type="ECO:0000256" key="2">
    <source>
        <dbReference type="ARBA" id="ARBA00022552"/>
    </source>
</evidence>
<dbReference type="PROSITE" id="PS00092">
    <property type="entry name" value="N6_MTASE"/>
    <property type="match status" value="1"/>
</dbReference>
<gene>
    <name evidence="7" type="ORF">SAMN05444583_106109</name>
</gene>
<dbReference type="Pfam" id="PF05175">
    <property type="entry name" value="MTS"/>
    <property type="match status" value="1"/>
</dbReference>
<accession>A0A1H7MQP4</accession>
<evidence type="ECO:0000259" key="6">
    <source>
        <dbReference type="Pfam" id="PF26049"/>
    </source>
</evidence>
<dbReference type="InterPro" id="IPR058679">
    <property type="entry name" value="RlmG_N"/>
</dbReference>